<comment type="pathway">
    <text evidence="2">Cofactor biosynthesis; thiamine diphosphate biosynthesis.</text>
</comment>
<gene>
    <name evidence="14" type="ORF">HER39_17445</name>
</gene>
<dbReference type="InterPro" id="IPR015168">
    <property type="entry name" value="SsuA/THI5"/>
</dbReference>
<evidence type="ECO:0000256" key="9">
    <source>
        <dbReference type="ARBA" id="ARBA00023004"/>
    </source>
</evidence>
<feature type="signal peptide" evidence="12">
    <location>
        <begin position="1"/>
        <end position="39"/>
    </location>
</feature>
<dbReference type="Pfam" id="PF09084">
    <property type="entry name" value="NMT1"/>
    <property type="match status" value="1"/>
</dbReference>
<evidence type="ECO:0000256" key="4">
    <source>
        <dbReference type="ARBA" id="ARBA00011738"/>
    </source>
</evidence>
<evidence type="ECO:0000256" key="2">
    <source>
        <dbReference type="ARBA" id="ARBA00004948"/>
    </source>
</evidence>
<evidence type="ECO:0000256" key="11">
    <source>
        <dbReference type="ARBA" id="ARBA00048179"/>
    </source>
</evidence>
<dbReference type="PANTHER" id="PTHR31528:SF1">
    <property type="entry name" value="4-AMINO-5-HYDROXYMETHYL-2-METHYLPYRIMIDINE PHOSPHATE SYNTHASE THI11-RELATED"/>
    <property type="match status" value="1"/>
</dbReference>
<evidence type="ECO:0000256" key="5">
    <source>
        <dbReference type="ARBA" id="ARBA00022679"/>
    </source>
</evidence>
<comment type="function">
    <text evidence="1">Responsible for the formation of the pyrimidine heterocycle in the thiamine biosynthesis pathway. Catalyzes the formation of hydroxymethylpyrimidine phosphate (HMP-P) from histidine and pyridoxal phosphate (PLP). The protein uses PLP and the active site histidine to form HMP-P, generating an inactive enzyme. The enzyme can only undergo a single turnover, which suggests it is a suicide enzyme.</text>
</comment>
<evidence type="ECO:0000256" key="6">
    <source>
        <dbReference type="ARBA" id="ARBA00022723"/>
    </source>
</evidence>
<comment type="subunit">
    <text evidence="4">Homodimer.</text>
</comment>
<evidence type="ECO:0000313" key="14">
    <source>
        <dbReference type="EMBL" id="NKX52321.1"/>
    </source>
</evidence>
<evidence type="ECO:0000256" key="3">
    <source>
        <dbReference type="ARBA" id="ARBA00009406"/>
    </source>
</evidence>
<keyword evidence="9" id="KW-0408">Iron</keyword>
<dbReference type="SUPFAM" id="SSF53850">
    <property type="entry name" value="Periplasmic binding protein-like II"/>
    <property type="match status" value="1"/>
</dbReference>
<dbReference type="Gene3D" id="3.40.190.10">
    <property type="entry name" value="Periplasmic binding protein-like II"/>
    <property type="match status" value="1"/>
</dbReference>
<evidence type="ECO:0000256" key="1">
    <source>
        <dbReference type="ARBA" id="ARBA00003469"/>
    </source>
</evidence>
<accession>A0ABX1JTF0</accession>
<feature type="non-terminal residue" evidence="14">
    <location>
        <position position="248"/>
    </location>
</feature>
<dbReference type="EMBL" id="JAAZSR010000487">
    <property type="protein sequence ID" value="NKX52321.1"/>
    <property type="molecule type" value="Genomic_DNA"/>
</dbReference>
<protein>
    <recommendedName>
        <fullName evidence="10">Thiamine pyrimidine synthase</fullName>
    </recommendedName>
</protein>
<keyword evidence="6" id="KW-0479">Metal-binding</keyword>
<evidence type="ECO:0000256" key="7">
    <source>
        <dbReference type="ARBA" id="ARBA00022898"/>
    </source>
</evidence>
<keyword evidence="12" id="KW-0732">Signal</keyword>
<comment type="catalytic activity">
    <reaction evidence="11">
        <text>N(6)-(pyridoxal phosphate)-L-lysyl-[4-amino-5-hydroxymethyl-2-methylpyrimidine phosphate synthase] + L-histidyl-[4-amino-5-hydroxymethyl-2-methylpyrimidine phosphate synthase] + 2 Fe(3+) + 4 H2O = L-lysyl-[4-amino-5-hydroxymethyl-2-methylpyrimidine phosphate synthase] + (2S)-2-amino-5-hydroxy-4-oxopentanoyl-[4-amino-5-hydroxymethyl-2-methylpyrimidine phosphate synthase] + 4-amino-2-methyl-5-(phosphooxymethyl)pyrimidine + 3-oxopropanoate + 2 Fe(2+) + 2 H(+)</text>
        <dbReference type="Rhea" id="RHEA:65756"/>
        <dbReference type="Rhea" id="RHEA-COMP:16892"/>
        <dbReference type="Rhea" id="RHEA-COMP:16893"/>
        <dbReference type="Rhea" id="RHEA-COMP:16894"/>
        <dbReference type="Rhea" id="RHEA-COMP:16895"/>
        <dbReference type="ChEBI" id="CHEBI:15377"/>
        <dbReference type="ChEBI" id="CHEBI:15378"/>
        <dbReference type="ChEBI" id="CHEBI:29033"/>
        <dbReference type="ChEBI" id="CHEBI:29034"/>
        <dbReference type="ChEBI" id="CHEBI:29969"/>
        <dbReference type="ChEBI" id="CHEBI:29979"/>
        <dbReference type="ChEBI" id="CHEBI:33190"/>
        <dbReference type="ChEBI" id="CHEBI:58354"/>
        <dbReference type="ChEBI" id="CHEBI:143915"/>
        <dbReference type="ChEBI" id="CHEBI:157692"/>
    </reaction>
    <physiologicalReaction direction="left-to-right" evidence="11">
        <dbReference type="Rhea" id="RHEA:65757"/>
    </physiologicalReaction>
</comment>
<evidence type="ECO:0000256" key="8">
    <source>
        <dbReference type="ARBA" id="ARBA00022977"/>
    </source>
</evidence>
<proteinExistence type="inferred from homology"/>
<keyword evidence="5" id="KW-0808">Transferase</keyword>
<keyword evidence="8" id="KW-0784">Thiamine biosynthesis</keyword>
<dbReference type="PANTHER" id="PTHR31528">
    <property type="entry name" value="4-AMINO-5-HYDROXYMETHYL-2-METHYLPYRIMIDINE PHOSPHATE SYNTHASE THI11-RELATED"/>
    <property type="match status" value="1"/>
</dbReference>
<dbReference type="InterPro" id="IPR027939">
    <property type="entry name" value="NMT1/THI5"/>
</dbReference>
<evidence type="ECO:0000259" key="13">
    <source>
        <dbReference type="Pfam" id="PF09084"/>
    </source>
</evidence>
<reference evidence="14 15" key="1">
    <citation type="submission" date="2020-04" db="EMBL/GenBank/DDBJ databases">
        <authorList>
            <person name="Liu S."/>
        </authorList>
    </citation>
    <scope>NUCLEOTIDE SEQUENCE [LARGE SCALE GENOMIC DNA]</scope>
    <source>
        <strain evidence="14 15">CGMCC 1.15091</strain>
    </source>
</reference>
<organism evidence="14 15">
    <name type="scientific">Arthrobacter deserti</name>
    <dbReference type="NCBI Taxonomy" id="1742687"/>
    <lineage>
        <taxon>Bacteria</taxon>
        <taxon>Bacillati</taxon>
        <taxon>Actinomycetota</taxon>
        <taxon>Actinomycetes</taxon>
        <taxon>Micrococcales</taxon>
        <taxon>Micrococcaceae</taxon>
        <taxon>Arthrobacter</taxon>
    </lineage>
</organism>
<comment type="similarity">
    <text evidence="3">Belongs to the NMT1/THI5 family.</text>
</comment>
<keyword evidence="15" id="KW-1185">Reference proteome</keyword>
<evidence type="ECO:0000313" key="15">
    <source>
        <dbReference type="Proteomes" id="UP000523795"/>
    </source>
</evidence>
<feature type="domain" description="SsuA/THI5-like" evidence="13">
    <location>
        <begin position="60"/>
        <end position="245"/>
    </location>
</feature>
<name>A0ABX1JTF0_9MICC</name>
<sequence>MRMRPSDPAPARRRRLPAAAAALAASALVLTACSGASGAADGTAAGYGKLDYNQSWVKTTEFAGEYFADSKGYFRDAGFDTVNLISGGPSGTSSEPMVLSGSALVGTTTPIPAGSMVAEEEAPLKIIGTKFQKNPFTVYSLEDNPIKTPQDLVGKKIGVASGTNEVLFEALLEVNGTDPSTVESVPVQFDPQPLLNGEGDGQIGFLTNEAITVGLEGFVVVTMPFADNGLPFVAGSFVTTDENIAGHR</sequence>
<dbReference type="PROSITE" id="PS51257">
    <property type="entry name" value="PROKAR_LIPOPROTEIN"/>
    <property type="match status" value="1"/>
</dbReference>
<evidence type="ECO:0000256" key="12">
    <source>
        <dbReference type="SAM" id="SignalP"/>
    </source>
</evidence>
<evidence type="ECO:0000256" key="10">
    <source>
        <dbReference type="ARBA" id="ARBA00033171"/>
    </source>
</evidence>
<feature type="chain" id="PRO_5046678758" description="Thiamine pyrimidine synthase" evidence="12">
    <location>
        <begin position="40"/>
        <end position="248"/>
    </location>
</feature>
<comment type="caution">
    <text evidence="14">The sequence shown here is derived from an EMBL/GenBank/DDBJ whole genome shotgun (WGS) entry which is preliminary data.</text>
</comment>
<dbReference type="Proteomes" id="UP000523795">
    <property type="component" value="Unassembled WGS sequence"/>
</dbReference>
<keyword evidence="7" id="KW-0663">Pyridoxal phosphate</keyword>